<evidence type="ECO:0000313" key="3">
    <source>
        <dbReference type="Proteomes" id="UP000246991"/>
    </source>
</evidence>
<reference evidence="2 3" key="1">
    <citation type="submission" date="2018-03" db="EMBL/GenBank/DDBJ databases">
        <title>Genomes of Pezizomycetes fungi and the evolution of truffles.</title>
        <authorList>
            <person name="Murat C."/>
            <person name="Payen T."/>
            <person name="Noel B."/>
            <person name="Kuo A."/>
            <person name="Martin F.M."/>
        </authorList>
    </citation>
    <scope>NUCLEOTIDE SEQUENCE [LARGE SCALE GENOMIC DNA]</scope>
    <source>
        <strain evidence="2">091103-1</strain>
    </source>
</reference>
<feature type="transmembrane region" description="Helical" evidence="1">
    <location>
        <begin position="12"/>
        <end position="29"/>
    </location>
</feature>
<dbReference type="Proteomes" id="UP000246991">
    <property type="component" value="Unassembled WGS sequence"/>
</dbReference>
<keyword evidence="1" id="KW-0812">Transmembrane</keyword>
<accession>A0A317SEK6</accession>
<dbReference type="AlphaFoldDB" id="A0A317SEK6"/>
<gene>
    <name evidence="2" type="ORF">C7212DRAFT_234061</name>
</gene>
<keyword evidence="1" id="KW-1133">Transmembrane helix</keyword>
<evidence type="ECO:0000313" key="2">
    <source>
        <dbReference type="EMBL" id="PWW71591.1"/>
    </source>
</evidence>
<evidence type="ECO:0000256" key="1">
    <source>
        <dbReference type="SAM" id="Phobius"/>
    </source>
</evidence>
<dbReference type="OrthoDB" id="5354508at2759"/>
<proteinExistence type="predicted"/>
<organism evidence="2 3">
    <name type="scientific">Tuber magnatum</name>
    <name type="common">white Piedmont truffle</name>
    <dbReference type="NCBI Taxonomy" id="42249"/>
    <lineage>
        <taxon>Eukaryota</taxon>
        <taxon>Fungi</taxon>
        <taxon>Dikarya</taxon>
        <taxon>Ascomycota</taxon>
        <taxon>Pezizomycotina</taxon>
        <taxon>Pezizomycetes</taxon>
        <taxon>Pezizales</taxon>
        <taxon>Tuberaceae</taxon>
        <taxon>Tuber</taxon>
    </lineage>
</organism>
<dbReference type="EMBL" id="PYWC01000238">
    <property type="protein sequence ID" value="PWW71591.1"/>
    <property type="molecule type" value="Genomic_DNA"/>
</dbReference>
<protein>
    <submittedName>
        <fullName evidence="2">Uncharacterized protein</fullName>
    </submittedName>
</protein>
<sequence length="114" mass="12951">MGPEIIRYYTTNHPLLVIVSIMTCLLCIARHPGLCHNQITRVYLVFFKRVRVPGDMCEAKAMEIGIVDIPRQEMGTVDILREAIGRERNCVSERPGKGIWNVKGSEKEGQGRRN</sequence>
<comment type="caution">
    <text evidence="2">The sequence shown here is derived from an EMBL/GenBank/DDBJ whole genome shotgun (WGS) entry which is preliminary data.</text>
</comment>
<keyword evidence="3" id="KW-1185">Reference proteome</keyword>
<keyword evidence="1" id="KW-0472">Membrane</keyword>
<name>A0A317SEK6_9PEZI</name>